<protein>
    <recommendedName>
        <fullName evidence="4">DUF2079 domain-containing protein</fullName>
    </recommendedName>
</protein>
<comment type="caution">
    <text evidence="2">The sequence shown here is derived from an EMBL/GenBank/DDBJ whole genome shotgun (WGS) entry which is preliminary data.</text>
</comment>
<keyword evidence="1" id="KW-1133">Transmembrane helix</keyword>
<evidence type="ECO:0008006" key="4">
    <source>
        <dbReference type="Google" id="ProtNLM"/>
    </source>
</evidence>
<dbReference type="PROSITE" id="PS51257">
    <property type="entry name" value="PROKAR_LIPOPROTEIN"/>
    <property type="match status" value="1"/>
</dbReference>
<keyword evidence="1" id="KW-0472">Membrane</keyword>
<evidence type="ECO:0000313" key="3">
    <source>
        <dbReference type="Proteomes" id="UP000297609"/>
    </source>
</evidence>
<feature type="transmembrane region" description="Helical" evidence="1">
    <location>
        <begin position="85"/>
        <end position="104"/>
    </location>
</feature>
<dbReference type="Proteomes" id="UP000297609">
    <property type="component" value="Unassembled WGS sequence"/>
</dbReference>
<evidence type="ECO:0000256" key="1">
    <source>
        <dbReference type="SAM" id="Phobius"/>
    </source>
</evidence>
<dbReference type="EMBL" id="RQGG01000028">
    <property type="protein sequence ID" value="TGL53033.1"/>
    <property type="molecule type" value="Genomic_DNA"/>
</dbReference>
<feature type="transmembrane region" description="Helical" evidence="1">
    <location>
        <begin position="267"/>
        <end position="285"/>
    </location>
</feature>
<gene>
    <name evidence="2" type="ORF">EHQ59_08805</name>
</gene>
<organism evidence="2 3">
    <name type="scientific">Leptospira kemamanensis</name>
    <dbReference type="NCBI Taxonomy" id="2484942"/>
    <lineage>
        <taxon>Bacteria</taxon>
        <taxon>Pseudomonadati</taxon>
        <taxon>Spirochaetota</taxon>
        <taxon>Spirochaetia</taxon>
        <taxon>Leptospirales</taxon>
        <taxon>Leptospiraceae</taxon>
        <taxon>Leptospira</taxon>
    </lineage>
</organism>
<accession>A0A4V3JQ61</accession>
<feature type="transmembrane region" description="Helical" evidence="1">
    <location>
        <begin position="231"/>
        <end position="255"/>
    </location>
</feature>
<feature type="transmembrane region" description="Helical" evidence="1">
    <location>
        <begin position="12"/>
        <end position="32"/>
    </location>
</feature>
<name>A0A4V3JQ61_9LEPT</name>
<evidence type="ECO:0000313" key="2">
    <source>
        <dbReference type="EMBL" id="TGL53033.1"/>
    </source>
</evidence>
<reference evidence="2" key="1">
    <citation type="journal article" date="2019" name="PLoS Negl. Trop. Dis.">
        <title>Revisiting the worldwide diversity of Leptospira species in the environment.</title>
        <authorList>
            <person name="Vincent A.T."/>
            <person name="Schiettekatte O."/>
            <person name="Bourhy P."/>
            <person name="Veyrier F.J."/>
            <person name="Picardeau M."/>
        </authorList>
    </citation>
    <scope>NUCLEOTIDE SEQUENCE [LARGE SCALE GENOMIC DNA]</scope>
    <source>
        <strain evidence="2">201702454</strain>
    </source>
</reference>
<keyword evidence="3" id="KW-1185">Reference proteome</keyword>
<feature type="transmembrane region" description="Helical" evidence="1">
    <location>
        <begin position="157"/>
        <end position="181"/>
    </location>
</feature>
<keyword evidence="1" id="KW-0812">Transmembrane</keyword>
<proteinExistence type="predicted"/>
<sequence>MFVSNRNFPSFTILSILIIGYACYQSFVWRWICDDAYISFVYARNLWEGNGFVFNLEEKVEGYTNFLWTIYLSLGYGIGFLPQSLSVYTGIFFYLSLLVLFFYVEYKESFGSFYPLLLVHLGLFYHLYIFASSGLETAMFTFFVNMGFLFWEKKKDAVFISFLLASLTRPEGVLFLLFVSLDWLRKKRFRTPILFGFLFFIFLLFRFGYYQDFFPNTFYAKGNKGSYLSQGFYYLMYLFQTYPLYPFVMVLSGIQMYQRFRQTKEDLFTHAALLLYIVYVLYVGGDFMGNRFWIPILPYLSYLAFQQLQFWTRESQIESNQQKLFYRLYSKNSILFSLIFILSSAIHIDPLKMDGNRIPDWHGIVEERMFYDQHLMDVRGYDEGALQEFRVAFFGAQAHFIYYLKPQFAFEAESGLTDKSFARKPIAVRGRIGHEGKLSYEDLNVRKIDLLLDNRLPELELPFVIYTWRTIPLRFYVWNYDPKKMNLLCERKDWNCEDLRHRFKKENWDLHSSLFLGKVSSP</sequence>
<dbReference type="AlphaFoldDB" id="A0A4V3JQ61"/>
<dbReference type="OrthoDB" id="344788at2"/>
<feature type="transmembrane region" description="Helical" evidence="1">
    <location>
        <begin position="193"/>
        <end position="211"/>
    </location>
</feature>
<dbReference type="RefSeq" id="WP_135619305.1">
    <property type="nucleotide sequence ID" value="NZ_RQGG01000028.1"/>
</dbReference>